<evidence type="ECO:0000313" key="3">
    <source>
        <dbReference type="EMBL" id="GIE02880.1"/>
    </source>
</evidence>
<feature type="transmembrane region" description="Helical" evidence="2">
    <location>
        <begin position="182"/>
        <end position="202"/>
    </location>
</feature>
<accession>A0ABQ3YZ68</accession>
<evidence type="ECO:0008006" key="5">
    <source>
        <dbReference type="Google" id="ProtNLM"/>
    </source>
</evidence>
<feature type="transmembrane region" description="Helical" evidence="2">
    <location>
        <begin position="62"/>
        <end position="80"/>
    </location>
</feature>
<sequence>MASLGWAVSLSVLSAASYAGAAVAQERLAKHGQRGLARWAVALLLTAGGVGLHVVALNFGTVAVVQALGTLTLLFALPISALRYRTRISIPAWIDAGLTVAGLALIMSLSVESDEPALISDTTGRYAAVVAVVAVAALIGGAVVATPKVRAMLLAGAAGVAFGISSVLSKAVMAAFTDGGVAAVSMLLTGTVVMLSIVGYLLSQFSYRGAGLAAPLATVSVTNPIVAAIAGVIVFNESFRFGTTGRLVVALAALVMTLGVIGLARRTAVSATDSPSTTDPSTTDAGREDVPTSAAP</sequence>
<proteinExistence type="predicted"/>
<name>A0ABQ3YZ68_9ACTN</name>
<dbReference type="PANTHER" id="PTHR40761:SF1">
    <property type="entry name" value="CONSERVED INTEGRAL MEMBRANE ALANINE VALINE AND LEUCINE RICH PROTEIN-RELATED"/>
    <property type="match status" value="1"/>
</dbReference>
<dbReference type="InterPro" id="IPR037185">
    <property type="entry name" value="EmrE-like"/>
</dbReference>
<keyword evidence="4" id="KW-1185">Reference proteome</keyword>
<dbReference type="Proteomes" id="UP000637628">
    <property type="component" value="Unassembled WGS sequence"/>
</dbReference>
<evidence type="ECO:0000256" key="2">
    <source>
        <dbReference type="SAM" id="Phobius"/>
    </source>
</evidence>
<dbReference type="SUPFAM" id="SSF103481">
    <property type="entry name" value="Multidrug resistance efflux transporter EmrE"/>
    <property type="match status" value="1"/>
</dbReference>
<keyword evidence="2" id="KW-0472">Membrane</keyword>
<feature type="transmembrane region" description="Helical" evidence="2">
    <location>
        <begin position="152"/>
        <end position="176"/>
    </location>
</feature>
<feature type="transmembrane region" description="Helical" evidence="2">
    <location>
        <begin position="6"/>
        <end position="24"/>
    </location>
</feature>
<organism evidence="3 4">
    <name type="scientific">Paractinoplanes durhamensis</name>
    <dbReference type="NCBI Taxonomy" id="113563"/>
    <lineage>
        <taxon>Bacteria</taxon>
        <taxon>Bacillati</taxon>
        <taxon>Actinomycetota</taxon>
        <taxon>Actinomycetes</taxon>
        <taxon>Micromonosporales</taxon>
        <taxon>Micromonosporaceae</taxon>
        <taxon>Paractinoplanes</taxon>
    </lineage>
</organism>
<evidence type="ECO:0000256" key="1">
    <source>
        <dbReference type="SAM" id="MobiDB-lite"/>
    </source>
</evidence>
<feature type="transmembrane region" description="Helical" evidence="2">
    <location>
        <begin position="36"/>
        <end position="56"/>
    </location>
</feature>
<feature type="transmembrane region" description="Helical" evidence="2">
    <location>
        <begin position="123"/>
        <end position="145"/>
    </location>
</feature>
<dbReference type="PANTHER" id="PTHR40761">
    <property type="entry name" value="CONSERVED INTEGRAL MEMBRANE ALANINE VALINE AND LEUCINE RICH PROTEIN-RELATED"/>
    <property type="match status" value="1"/>
</dbReference>
<keyword evidence="2" id="KW-0812">Transmembrane</keyword>
<comment type="caution">
    <text evidence="3">The sequence shown here is derived from an EMBL/GenBank/DDBJ whole genome shotgun (WGS) entry which is preliminary data.</text>
</comment>
<reference evidence="3 4" key="1">
    <citation type="submission" date="2021-01" db="EMBL/GenBank/DDBJ databases">
        <title>Whole genome shotgun sequence of Actinoplanes durhamensis NBRC 14914.</title>
        <authorList>
            <person name="Komaki H."/>
            <person name="Tamura T."/>
        </authorList>
    </citation>
    <scope>NUCLEOTIDE SEQUENCE [LARGE SCALE GENOMIC DNA]</scope>
    <source>
        <strain evidence="3 4">NBRC 14914</strain>
    </source>
</reference>
<feature type="transmembrane region" description="Helical" evidence="2">
    <location>
        <begin position="247"/>
        <end position="264"/>
    </location>
</feature>
<dbReference type="RefSeq" id="WP_203728603.1">
    <property type="nucleotide sequence ID" value="NZ_BAAATX010000013.1"/>
</dbReference>
<evidence type="ECO:0000313" key="4">
    <source>
        <dbReference type="Proteomes" id="UP000637628"/>
    </source>
</evidence>
<gene>
    <name evidence="3" type="ORF">Adu01nite_42300</name>
</gene>
<dbReference type="EMBL" id="BOML01000034">
    <property type="protein sequence ID" value="GIE02880.1"/>
    <property type="molecule type" value="Genomic_DNA"/>
</dbReference>
<dbReference type="NCBIfam" id="NF038012">
    <property type="entry name" value="DMT_1"/>
    <property type="match status" value="1"/>
</dbReference>
<feature type="region of interest" description="Disordered" evidence="1">
    <location>
        <begin position="271"/>
        <end position="296"/>
    </location>
</feature>
<feature type="transmembrane region" description="Helical" evidence="2">
    <location>
        <begin position="214"/>
        <end position="235"/>
    </location>
</feature>
<protein>
    <recommendedName>
        <fullName evidence="5">Integral membrane protein</fullName>
    </recommendedName>
</protein>
<feature type="compositionally biased region" description="Low complexity" evidence="1">
    <location>
        <begin position="271"/>
        <end position="284"/>
    </location>
</feature>
<feature type="transmembrane region" description="Helical" evidence="2">
    <location>
        <begin position="92"/>
        <end position="111"/>
    </location>
</feature>
<keyword evidence="2" id="KW-1133">Transmembrane helix</keyword>